<evidence type="ECO:0000313" key="2">
    <source>
        <dbReference type="EMBL" id="KKK79749.1"/>
    </source>
</evidence>
<comment type="caution">
    <text evidence="2">The sequence shown here is derived from an EMBL/GenBank/DDBJ whole genome shotgun (WGS) entry which is preliminary data.</text>
</comment>
<keyword evidence="1" id="KW-0812">Transmembrane</keyword>
<reference evidence="2" key="1">
    <citation type="journal article" date="2015" name="Nature">
        <title>Complex archaea that bridge the gap between prokaryotes and eukaryotes.</title>
        <authorList>
            <person name="Spang A."/>
            <person name="Saw J.H."/>
            <person name="Jorgensen S.L."/>
            <person name="Zaremba-Niedzwiedzka K."/>
            <person name="Martijn J."/>
            <person name="Lind A.E."/>
            <person name="van Eijk R."/>
            <person name="Schleper C."/>
            <person name="Guy L."/>
            <person name="Ettema T.J."/>
        </authorList>
    </citation>
    <scope>NUCLEOTIDE SEQUENCE</scope>
</reference>
<evidence type="ECO:0000256" key="1">
    <source>
        <dbReference type="SAM" id="Phobius"/>
    </source>
</evidence>
<dbReference type="EMBL" id="LAZR01053886">
    <property type="protein sequence ID" value="KKK79749.1"/>
    <property type="molecule type" value="Genomic_DNA"/>
</dbReference>
<feature type="transmembrane region" description="Helical" evidence="1">
    <location>
        <begin position="41"/>
        <end position="63"/>
    </location>
</feature>
<name>A0A0F9AMQ4_9ZZZZ</name>
<dbReference type="AlphaFoldDB" id="A0A0F9AMQ4"/>
<feature type="transmembrane region" description="Helical" evidence="1">
    <location>
        <begin position="75"/>
        <end position="95"/>
    </location>
</feature>
<sequence>MAEERAETQPESDEIALPEPPARRLVLDMPSWLPLERVPRWLMIAVAAAVVVWLIVGTTVPFAVGWLGQDDLETLGYPGIFLANFLGTATVFVPVPGLTAAGQALIVAGSQTLWDPGVV</sequence>
<keyword evidence="1" id="KW-1133">Transmembrane helix</keyword>
<accession>A0A0F9AMQ4</accession>
<organism evidence="2">
    <name type="scientific">marine sediment metagenome</name>
    <dbReference type="NCBI Taxonomy" id="412755"/>
    <lineage>
        <taxon>unclassified sequences</taxon>
        <taxon>metagenomes</taxon>
        <taxon>ecological metagenomes</taxon>
    </lineage>
</organism>
<feature type="non-terminal residue" evidence="2">
    <location>
        <position position="119"/>
    </location>
</feature>
<keyword evidence="1" id="KW-0472">Membrane</keyword>
<protein>
    <submittedName>
        <fullName evidence="2">Uncharacterized protein</fullName>
    </submittedName>
</protein>
<proteinExistence type="predicted"/>
<gene>
    <name evidence="2" type="ORF">LCGC14_2830370</name>
</gene>